<proteinExistence type="predicted"/>
<dbReference type="AlphaFoldDB" id="A0A644TIG1"/>
<sequence length="175" mass="19737">MKKLFLYPLMLCIALCFSGCNDADYCNECEGLCCYKDFSSPVELNDEIELDMDSDGDGDVLIRNVSNYVSIKGMSSNVEVSTGIMPVTLPSRPYATIYENAMLNYGWEWKNSLNASVDGNIRVGDYIGVRFKGTDCYYYGWIKVGYVSKFKIYSFYLYKGVNDPVYAGVQNPDCN</sequence>
<comment type="caution">
    <text evidence="1">The sequence shown here is derived from an EMBL/GenBank/DDBJ whole genome shotgun (WGS) entry which is preliminary data.</text>
</comment>
<dbReference type="EMBL" id="VSSQ01000033">
    <property type="protein sequence ID" value="MPL66718.1"/>
    <property type="molecule type" value="Genomic_DNA"/>
</dbReference>
<organism evidence="1">
    <name type="scientific">bioreactor metagenome</name>
    <dbReference type="NCBI Taxonomy" id="1076179"/>
    <lineage>
        <taxon>unclassified sequences</taxon>
        <taxon>metagenomes</taxon>
        <taxon>ecological metagenomes</taxon>
    </lineage>
</organism>
<protein>
    <submittedName>
        <fullName evidence="1">Uncharacterized protein</fullName>
    </submittedName>
</protein>
<name>A0A644TIG1_9ZZZZ</name>
<gene>
    <name evidence="1" type="ORF">SDC9_12406</name>
</gene>
<accession>A0A644TIG1</accession>
<reference evidence="1" key="1">
    <citation type="submission" date="2019-08" db="EMBL/GenBank/DDBJ databases">
        <authorList>
            <person name="Kucharzyk K."/>
            <person name="Murdoch R.W."/>
            <person name="Higgins S."/>
            <person name="Loffler F."/>
        </authorList>
    </citation>
    <scope>NUCLEOTIDE SEQUENCE</scope>
</reference>
<evidence type="ECO:0000313" key="1">
    <source>
        <dbReference type="EMBL" id="MPL66718.1"/>
    </source>
</evidence>